<dbReference type="CDD" id="cd08286">
    <property type="entry name" value="FDH_like_ADH2"/>
    <property type="match status" value="1"/>
</dbReference>
<dbReference type="Pfam" id="PF08240">
    <property type="entry name" value="ADH_N"/>
    <property type="match status" value="1"/>
</dbReference>
<comment type="cofactor">
    <cofactor evidence="1 6">
        <name>Zn(2+)</name>
        <dbReference type="ChEBI" id="CHEBI:29105"/>
    </cofactor>
</comment>
<dbReference type="PANTHER" id="PTHR42813">
    <property type="entry name" value="ZINC-TYPE ALCOHOL DEHYDROGENASE-LIKE"/>
    <property type="match status" value="1"/>
</dbReference>
<dbReference type="AlphaFoldDB" id="A0A1Q8RXJ7"/>
<dbReference type="OrthoDB" id="442947at2759"/>
<evidence type="ECO:0000256" key="5">
    <source>
        <dbReference type="ARBA" id="ARBA00023002"/>
    </source>
</evidence>
<dbReference type="InterPro" id="IPR036291">
    <property type="entry name" value="NAD(P)-bd_dom_sf"/>
</dbReference>
<dbReference type="Pfam" id="PF00107">
    <property type="entry name" value="ADH_zinc_N"/>
    <property type="match status" value="1"/>
</dbReference>
<dbReference type="InterPro" id="IPR013149">
    <property type="entry name" value="ADH-like_C"/>
</dbReference>
<dbReference type="Proteomes" id="UP000186583">
    <property type="component" value="Unassembled WGS sequence"/>
</dbReference>
<keyword evidence="4 6" id="KW-0862">Zinc</keyword>
<organism evidence="8 9">
    <name type="scientific">Colletotrichum chlorophyti</name>
    <dbReference type="NCBI Taxonomy" id="708187"/>
    <lineage>
        <taxon>Eukaryota</taxon>
        <taxon>Fungi</taxon>
        <taxon>Dikarya</taxon>
        <taxon>Ascomycota</taxon>
        <taxon>Pezizomycotina</taxon>
        <taxon>Sordariomycetes</taxon>
        <taxon>Hypocreomycetidae</taxon>
        <taxon>Glomerellales</taxon>
        <taxon>Glomerellaceae</taxon>
        <taxon>Colletotrichum</taxon>
    </lineage>
</organism>
<dbReference type="GO" id="GO:0016491">
    <property type="term" value="F:oxidoreductase activity"/>
    <property type="evidence" value="ECO:0007669"/>
    <property type="project" value="UniProtKB-KW"/>
</dbReference>
<dbReference type="SUPFAM" id="SSF50129">
    <property type="entry name" value="GroES-like"/>
    <property type="match status" value="1"/>
</dbReference>
<dbReference type="Gene3D" id="3.90.180.10">
    <property type="entry name" value="Medium-chain alcohol dehydrogenases, catalytic domain"/>
    <property type="match status" value="1"/>
</dbReference>
<dbReference type="InterPro" id="IPR011032">
    <property type="entry name" value="GroES-like_sf"/>
</dbReference>
<gene>
    <name evidence="8" type="ORF">CCHL11_09079</name>
</gene>
<evidence type="ECO:0000256" key="6">
    <source>
        <dbReference type="RuleBase" id="RU361277"/>
    </source>
</evidence>
<dbReference type="GO" id="GO:0008270">
    <property type="term" value="F:zinc ion binding"/>
    <property type="evidence" value="ECO:0007669"/>
    <property type="project" value="InterPro"/>
</dbReference>
<evidence type="ECO:0000256" key="2">
    <source>
        <dbReference type="ARBA" id="ARBA00008072"/>
    </source>
</evidence>
<sequence length="346" mass="36303">MKALVYGGSKSVQLQDKPIPEISSPTDAIVKVTKTTICGTDLHIRKGDVVTCQPGRILGHEGVGIVQKAGASVSHFKEGDRVLISCISSCATCEYCRRGMSSHCTSGGWILGNTIDGTQAEYVRIPHADSSLHAIPEGTDEASLVMLSDIFPTGLECGVLNGKVQPGGTVAVVGSGPVGLAAIITAQMYSPSQIIAIDTDPNRLDVAKKLGATEIINGSLNDAVAKVKTLTEGKGADSVIEAVGIPATFELCQSLLAPGAVLANVGVHGTKVDLHLQNLWDKNIAITTRLVDTTTTPMLLKLVQSGKLQPSQLITHRFKLADMEMAYATFGEASKHGALKVLIDID</sequence>
<keyword evidence="9" id="KW-1185">Reference proteome</keyword>
<dbReference type="EMBL" id="MPGH01000063">
    <property type="protein sequence ID" value="OLN90333.1"/>
    <property type="molecule type" value="Genomic_DNA"/>
</dbReference>
<comment type="caution">
    <text evidence="8">The sequence shown here is derived from an EMBL/GenBank/DDBJ whole genome shotgun (WGS) entry which is preliminary data.</text>
</comment>
<dbReference type="PANTHER" id="PTHR42813:SF4">
    <property type="entry name" value="NADP-DEPENDENT ISOPROPANOL DEHYDROGENASE"/>
    <property type="match status" value="1"/>
</dbReference>
<reference evidence="8 9" key="1">
    <citation type="submission" date="2016-11" db="EMBL/GenBank/DDBJ databases">
        <title>Draft Genome Assembly of Colletotrichum chlorophyti a pathogen of herbaceous plants.</title>
        <authorList>
            <person name="Gan P."/>
            <person name="Narusaka M."/>
            <person name="Tsushima A."/>
            <person name="Narusaka Y."/>
            <person name="Takano Y."/>
            <person name="Shirasu K."/>
        </authorList>
    </citation>
    <scope>NUCLEOTIDE SEQUENCE [LARGE SCALE GENOMIC DNA]</scope>
    <source>
        <strain evidence="8 9">NTL11</strain>
    </source>
</reference>
<dbReference type="InterPro" id="IPR020843">
    <property type="entry name" value="ER"/>
</dbReference>
<dbReference type="PROSITE" id="PS00059">
    <property type="entry name" value="ADH_ZINC"/>
    <property type="match status" value="1"/>
</dbReference>
<accession>A0A1Q8RXJ7</accession>
<evidence type="ECO:0000313" key="9">
    <source>
        <dbReference type="Proteomes" id="UP000186583"/>
    </source>
</evidence>
<protein>
    <submittedName>
        <fullName evidence="8">Alcohol dehydrogenase 5</fullName>
    </submittedName>
</protein>
<keyword evidence="3 6" id="KW-0479">Metal-binding</keyword>
<dbReference type="SUPFAM" id="SSF51735">
    <property type="entry name" value="NAD(P)-binding Rossmann-fold domains"/>
    <property type="match status" value="1"/>
</dbReference>
<evidence type="ECO:0000259" key="7">
    <source>
        <dbReference type="SMART" id="SM00829"/>
    </source>
</evidence>
<name>A0A1Q8RXJ7_9PEZI</name>
<proteinExistence type="inferred from homology"/>
<evidence type="ECO:0000256" key="1">
    <source>
        <dbReference type="ARBA" id="ARBA00001947"/>
    </source>
</evidence>
<comment type="similarity">
    <text evidence="2 6">Belongs to the zinc-containing alcohol dehydrogenase family.</text>
</comment>
<feature type="domain" description="Enoyl reductase (ER)" evidence="7">
    <location>
        <begin position="7"/>
        <end position="343"/>
    </location>
</feature>
<evidence type="ECO:0000256" key="4">
    <source>
        <dbReference type="ARBA" id="ARBA00022833"/>
    </source>
</evidence>
<evidence type="ECO:0000313" key="8">
    <source>
        <dbReference type="EMBL" id="OLN90333.1"/>
    </source>
</evidence>
<dbReference type="SMART" id="SM00829">
    <property type="entry name" value="PKS_ER"/>
    <property type="match status" value="1"/>
</dbReference>
<dbReference type="InterPro" id="IPR013154">
    <property type="entry name" value="ADH-like_N"/>
</dbReference>
<dbReference type="STRING" id="708187.A0A1Q8RXJ7"/>
<evidence type="ECO:0000256" key="3">
    <source>
        <dbReference type="ARBA" id="ARBA00022723"/>
    </source>
</evidence>
<dbReference type="InterPro" id="IPR002328">
    <property type="entry name" value="ADH_Zn_CS"/>
</dbReference>
<keyword evidence="5" id="KW-0560">Oxidoreductase</keyword>
<dbReference type="Gene3D" id="3.40.50.720">
    <property type="entry name" value="NAD(P)-binding Rossmann-like Domain"/>
    <property type="match status" value="1"/>
</dbReference>